<dbReference type="AlphaFoldDB" id="D8PT45"/>
<feature type="compositionally biased region" description="Low complexity" evidence="1">
    <location>
        <begin position="82"/>
        <end position="92"/>
    </location>
</feature>
<dbReference type="VEuPathDB" id="FungiDB:SCHCODRAFT_02605136"/>
<name>D8PT45_SCHCM</name>
<evidence type="ECO:0000256" key="1">
    <source>
        <dbReference type="SAM" id="MobiDB-lite"/>
    </source>
</evidence>
<dbReference type="RefSeq" id="XP_003036149.1">
    <property type="nucleotide sequence ID" value="XM_003036103.1"/>
</dbReference>
<organism evidence="3">
    <name type="scientific">Schizophyllum commune (strain H4-8 / FGSC 9210)</name>
    <name type="common">Split gill fungus</name>
    <dbReference type="NCBI Taxonomy" id="578458"/>
    <lineage>
        <taxon>Eukaryota</taxon>
        <taxon>Fungi</taxon>
        <taxon>Dikarya</taxon>
        <taxon>Basidiomycota</taxon>
        <taxon>Agaricomycotina</taxon>
        <taxon>Agaricomycetes</taxon>
        <taxon>Agaricomycetidae</taxon>
        <taxon>Agaricales</taxon>
        <taxon>Schizophyllaceae</taxon>
        <taxon>Schizophyllum</taxon>
    </lineage>
</organism>
<evidence type="ECO:0000313" key="2">
    <source>
        <dbReference type="EMBL" id="EFJ01247.1"/>
    </source>
</evidence>
<feature type="compositionally biased region" description="Basic residues" evidence="1">
    <location>
        <begin position="175"/>
        <end position="186"/>
    </location>
</feature>
<dbReference type="InParanoid" id="D8PT45"/>
<feature type="compositionally biased region" description="Basic and acidic residues" evidence="1">
    <location>
        <begin position="187"/>
        <end position="208"/>
    </location>
</feature>
<dbReference type="OrthoDB" id="10425687at2759"/>
<reference evidence="2 3" key="1">
    <citation type="journal article" date="2010" name="Nat. Biotechnol.">
        <title>Genome sequence of the model mushroom Schizophyllum commune.</title>
        <authorList>
            <person name="Ohm R.A."/>
            <person name="de Jong J.F."/>
            <person name="Lugones L.G."/>
            <person name="Aerts A."/>
            <person name="Kothe E."/>
            <person name="Stajich J.E."/>
            <person name="de Vries R.P."/>
            <person name="Record E."/>
            <person name="Levasseur A."/>
            <person name="Baker S.E."/>
            <person name="Bartholomew K.A."/>
            <person name="Coutinho P.M."/>
            <person name="Erdmann S."/>
            <person name="Fowler T.J."/>
            <person name="Gathman A.C."/>
            <person name="Lombard V."/>
            <person name="Henrissat B."/>
            <person name="Knabe N."/>
            <person name="Kuees U."/>
            <person name="Lilly W.W."/>
            <person name="Lindquist E."/>
            <person name="Lucas S."/>
            <person name="Magnuson J.K."/>
            <person name="Piumi F."/>
            <person name="Raudaskoski M."/>
            <person name="Salamov A."/>
            <person name="Schmutz J."/>
            <person name="Schwarze F.W.M.R."/>
            <person name="vanKuyk P.A."/>
            <person name="Horton J.S."/>
            <person name="Grigoriev I.V."/>
            <person name="Woesten H.A.B."/>
        </authorList>
    </citation>
    <scope>NUCLEOTIDE SEQUENCE [LARGE SCALE GENOMIC DNA]</scope>
    <source>
        <strain evidence="3">H4-8 / FGSC 9210</strain>
    </source>
</reference>
<evidence type="ECO:0000313" key="3">
    <source>
        <dbReference type="Proteomes" id="UP000007431"/>
    </source>
</evidence>
<sequence length="221" mass="24242">MAIERDPFTTPPRKRERRPSAASTDSGPLRKSAKLVHNAVGGMSRLFSRRAAARGRRSDAAEREPLNRAQQSPVQLDDDADMQSPPDSSPSSLAISTNSPRRHSMEDLHSSPTHVRLVTPRRASLENLPSLENMPGYEGTPGHASSRYSPVTTPARPTRATPDSSPLAPELTNSAKKRRSQAKVVRRLGEAKAADHVRTEMRKARASWDPDTLPPFSFKGL</sequence>
<dbReference type="EMBL" id="GL377303">
    <property type="protein sequence ID" value="EFJ01247.1"/>
    <property type="molecule type" value="Genomic_DNA"/>
</dbReference>
<proteinExistence type="predicted"/>
<dbReference type="GeneID" id="9597167"/>
<protein>
    <submittedName>
        <fullName evidence="2">Uncharacterized protein</fullName>
    </submittedName>
</protein>
<dbReference type="HOGENOM" id="CLU_1251304_0_0_1"/>
<accession>D8PT45</accession>
<feature type="compositionally biased region" description="Low complexity" evidence="1">
    <location>
        <begin position="150"/>
        <end position="162"/>
    </location>
</feature>
<feature type="region of interest" description="Disordered" evidence="1">
    <location>
        <begin position="1"/>
        <end position="221"/>
    </location>
</feature>
<gene>
    <name evidence="2" type="ORF">SCHCODRAFT_105965</name>
</gene>
<dbReference type="KEGG" id="scm:SCHCO_02605136"/>
<feature type="non-terminal residue" evidence="2">
    <location>
        <position position="221"/>
    </location>
</feature>
<dbReference type="Proteomes" id="UP000007431">
    <property type="component" value="Unassembled WGS sequence"/>
</dbReference>
<feature type="compositionally biased region" description="Basic and acidic residues" evidence="1">
    <location>
        <begin position="56"/>
        <end position="66"/>
    </location>
</feature>
<keyword evidence="3" id="KW-1185">Reference proteome</keyword>